<protein>
    <submittedName>
        <fullName evidence="1">Uncharacterized protein</fullName>
    </submittedName>
</protein>
<sequence>MAGVIGPGSLRPVCSPLPCLVEREGFFFLGLFHIPCKSASFEEFLNPLEGLYVKRTTPIVLPSLMMYCRLISMPITPDGILGEWG</sequence>
<evidence type="ECO:0000313" key="1">
    <source>
        <dbReference type="EMBL" id="CCJ35933.1"/>
    </source>
</evidence>
<reference evidence="2" key="1">
    <citation type="journal article" date="2012" name="J. Bacteriol.">
        <title>Complete genome sequence of the hydrogenotrophic, methanogenic archaeon Methanoculleus bourgensis strain MS2T, isolated from a sewage sludge digester.</title>
        <authorList>
            <person name="Maus I."/>
            <person name="Wibberg D."/>
            <person name="Stantscheff R."/>
            <person name="Eikmeyer F.G."/>
            <person name="Seffner A."/>
            <person name="Boelter J."/>
            <person name="Szczepanowski R."/>
            <person name="Blom J."/>
            <person name="Jaenicke S."/>
            <person name="Konig H."/>
            <person name="Puhler A."/>
            <person name="Schluter A."/>
        </authorList>
    </citation>
    <scope>NUCLEOTIDE SEQUENCE [LARGE SCALE GENOMIC DNA]</scope>
    <source>
        <strain evidence="2">ATCC 43281 / DSM 3045 / OCM 15 / MS2</strain>
    </source>
</reference>
<dbReference type="STRING" id="1201294.BN140_1010"/>
<dbReference type="EMBL" id="HE964772">
    <property type="protein sequence ID" value="CCJ35933.1"/>
    <property type="molecule type" value="Genomic_DNA"/>
</dbReference>
<dbReference type="KEGG" id="mbg:BN140_1010"/>
<dbReference type="AlphaFoldDB" id="I7J873"/>
<dbReference type="Proteomes" id="UP000009007">
    <property type="component" value="Chromosome I"/>
</dbReference>
<organism evidence="1 2">
    <name type="scientific">Methanoculleus bourgensis (strain ATCC 43281 / DSM 3045 / OCM 15 / MS2)</name>
    <name type="common">Methanogenium bourgense</name>
    <dbReference type="NCBI Taxonomy" id="1201294"/>
    <lineage>
        <taxon>Archaea</taxon>
        <taxon>Methanobacteriati</taxon>
        <taxon>Methanobacteriota</taxon>
        <taxon>Stenosarchaea group</taxon>
        <taxon>Methanomicrobia</taxon>
        <taxon>Methanomicrobiales</taxon>
        <taxon>Methanomicrobiaceae</taxon>
        <taxon>Methanoculleus</taxon>
    </lineage>
</organism>
<name>I7J873_METBM</name>
<dbReference type="HOGENOM" id="CLU_2504928_0_0_2"/>
<keyword evidence="2" id="KW-1185">Reference proteome</keyword>
<proteinExistence type="predicted"/>
<evidence type="ECO:0000313" key="2">
    <source>
        <dbReference type="Proteomes" id="UP000009007"/>
    </source>
</evidence>
<gene>
    <name evidence="1" type="ordered locus">BN140_1010</name>
</gene>
<accession>I7J873</accession>